<organism evidence="3 4">
    <name type="scientific">Xylaria bambusicola</name>
    <dbReference type="NCBI Taxonomy" id="326684"/>
    <lineage>
        <taxon>Eukaryota</taxon>
        <taxon>Fungi</taxon>
        <taxon>Dikarya</taxon>
        <taxon>Ascomycota</taxon>
        <taxon>Pezizomycotina</taxon>
        <taxon>Sordariomycetes</taxon>
        <taxon>Xylariomycetidae</taxon>
        <taxon>Xylariales</taxon>
        <taxon>Xylariaceae</taxon>
        <taxon>Xylaria</taxon>
    </lineage>
</organism>
<protein>
    <recommendedName>
        <fullName evidence="2">Proteasome activator Blm10 N-terminal domain-containing protein</fullName>
    </recommendedName>
</protein>
<proteinExistence type="predicted"/>
<feature type="domain" description="Proteasome activator Blm10 N-terminal" evidence="2">
    <location>
        <begin position="27"/>
        <end position="75"/>
    </location>
</feature>
<evidence type="ECO:0000313" key="3">
    <source>
        <dbReference type="EMBL" id="KAK5626065.1"/>
    </source>
</evidence>
<dbReference type="Proteomes" id="UP001305414">
    <property type="component" value="Unassembled WGS sequence"/>
</dbReference>
<gene>
    <name evidence="3" type="ORF">RRF57_001780</name>
</gene>
<evidence type="ECO:0000259" key="2">
    <source>
        <dbReference type="Pfam" id="PF16547"/>
    </source>
</evidence>
<dbReference type="Pfam" id="PF16547">
    <property type="entry name" value="BLM10_N"/>
    <property type="match status" value="1"/>
</dbReference>
<dbReference type="InterPro" id="IPR032372">
    <property type="entry name" value="Blm10_N"/>
</dbReference>
<evidence type="ECO:0000313" key="4">
    <source>
        <dbReference type="Proteomes" id="UP001305414"/>
    </source>
</evidence>
<accession>A0AAN7U5Z8</accession>
<dbReference type="EMBL" id="JAWHQM010000003">
    <property type="protein sequence ID" value="KAK5626065.1"/>
    <property type="molecule type" value="Genomic_DNA"/>
</dbReference>
<name>A0AAN7U5Z8_9PEZI</name>
<keyword evidence="4" id="KW-1185">Reference proteome</keyword>
<comment type="caution">
    <text evidence="3">The sequence shown here is derived from an EMBL/GenBank/DDBJ whole genome shotgun (WGS) entry which is preliminary data.</text>
</comment>
<sequence>MDEGYDPSSSAAFNLASHVINSHTIGETISRATSPGLPSEASTEDNKRYRPRTFAYFRLLPYEVEEESRRDAALQGY</sequence>
<evidence type="ECO:0000256" key="1">
    <source>
        <dbReference type="SAM" id="MobiDB-lite"/>
    </source>
</evidence>
<reference evidence="3 4" key="1">
    <citation type="submission" date="2023-10" db="EMBL/GenBank/DDBJ databases">
        <title>Draft genome sequence of Xylaria bambusicola isolate GMP-LS, the root and basal stem rot pathogen of sugarcane in Indonesia.</title>
        <authorList>
            <person name="Selvaraj P."/>
            <person name="Muralishankar V."/>
            <person name="Muruganantham S."/>
            <person name="Sp S."/>
            <person name="Haryani S."/>
            <person name="Lau K.J.X."/>
            <person name="Naqvi N.I."/>
        </authorList>
    </citation>
    <scope>NUCLEOTIDE SEQUENCE [LARGE SCALE GENOMIC DNA]</scope>
    <source>
        <strain evidence="3">GMP-LS</strain>
    </source>
</reference>
<feature type="region of interest" description="Disordered" evidence="1">
    <location>
        <begin position="26"/>
        <end position="46"/>
    </location>
</feature>
<dbReference type="AlphaFoldDB" id="A0AAN7U5Z8"/>